<dbReference type="SUPFAM" id="SSF52096">
    <property type="entry name" value="ClpP/crotonase"/>
    <property type="match status" value="1"/>
</dbReference>
<dbReference type="Pfam" id="PF01343">
    <property type="entry name" value="Peptidase_S49"/>
    <property type="match status" value="1"/>
</dbReference>
<keyword evidence="4" id="KW-0720">Serine protease</keyword>
<protein>
    <submittedName>
        <fullName evidence="7">Prohead protease</fullName>
    </submittedName>
</protein>
<evidence type="ECO:0000313" key="8">
    <source>
        <dbReference type="Proteomes" id="UP000595170"/>
    </source>
</evidence>
<dbReference type="Gene3D" id="3.90.226.10">
    <property type="entry name" value="2-enoyl-CoA Hydratase, Chain A, domain 1"/>
    <property type="match status" value="1"/>
</dbReference>
<evidence type="ECO:0000256" key="4">
    <source>
        <dbReference type="ARBA" id="ARBA00022825"/>
    </source>
</evidence>
<evidence type="ECO:0000313" key="7">
    <source>
        <dbReference type="EMBL" id="QPZ53246.1"/>
    </source>
</evidence>
<dbReference type="Proteomes" id="UP000595170">
    <property type="component" value="Segment"/>
</dbReference>
<dbReference type="PANTHER" id="PTHR33209:SF1">
    <property type="entry name" value="PEPTIDASE S49 DOMAIN-CONTAINING PROTEIN"/>
    <property type="match status" value="1"/>
</dbReference>
<evidence type="ECO:0000256" key="1">
    <source>
        <dbReference type="ARBA" id="ARBA00008683"/>
    </source>
</evidence>
<dbReference type="PANTHER" id="PTHR33209">
    <property type="entry name" value="PROTEASE 4"/>
    <property type="match status" value="1"/>
</dbReference>
<feature type="domain" description="Peptidase S49" evidence="6">
    <location>
        <begin position="141"/>
        <end position="279"/>
    </location>
</feature>
<dbReference type="InterPro" id="IPR002142">
    <property type="entry name" value="Peptidase_S49"/>
</dbReference>
<dbReference type="InterPro" id="IPR029045">
    <property type="entry name" value="ClpP/crotonase-like_dom_sf"/>
</dbReference>
<comment type="similarity">
    <text evidence="1">Belongs to the peptidase S49 family.</text>
</comment>
<keyword evidence="8" id="KW-1185">Reference proteome</keyword>
<reference evidence="7 8" key="1">
    <citation type="submission" date="2020-11" db="EMBL/GenBank/DDBJ databases">
        <title>Complete Genome Sequence of Achromobacter phage vB_AchrS_AchV4.</title>
        <authorList>
            <person name="Kaliniene L."/>
            <person name="Noreika A."/>
            <person name="Meskys R."/>
        </authorList>
    </citation>
    <scope>NUCLEOTIDE SEQUENCE [LARGE SCALE GENOMIC DNA]</scope>
</reference>
<sequence>MPNSIPARFAMSPVLAAPERAQEFGHLIQAFATSEVGAKLMAEQASTNDDGFWFAPDDWRAAYRPYNVKDGILSIPVRGVLLHGFAYQFGGYATGYAYIQRAYERGMADPDVSGIALIMDTPGGEVAGNFDLVDKMFAFRGQKPVRAFASESAYSAGYSIASVADKIVVSRTGGVGSIGVVTSHVNLSKMMEKAGVEITFIHAGKFKVEGNPYEALSPEAKDRIQTRIDSLYNIFVSTVARNRGMDEKAIRDTEALTFGAEDAVANGLADEIGALDTGLAAFSAEFKPQGVTMSDPTQKPAFAQADLDKARAEGKAEGAKAERDRVQGIMALDESKTRRDQAFNLAMNTELSVETAKVVLAAAPADPKPEAAAPAATTQAQAFAAAMQTGNPEVGADSAKGEGEKLSAKDQILADARAAGVIPKAK</sequence>
<evidence type="ECO:0000256" key="2">
    <source>
        <dbReference type="ARBA" id="ARBA00022670"/>
    </source>
</evidence>
<evidence type="ECO:0000256" key="5">
    <source>
        <dbReference type="SAM" id="MobiDB-lite"/>
    </source>
</evidence>
<feature type="region of interest" description="Disordered" evidence="5">
    <location>
        <begin position="383"/>
        <end position="407"/>
    </location>
</feature>
<name>A0A7T3U7B8_9CAUD</name>
<dbReference type="InterPro" id="IPR033855">
    <property type="entry name" value="Protein_C"/>
</dbReference>
<organism evidence="7 8">
    <name type="scientific">Achromobacter phage vB_AchrS_AchV4</name>
    <dbReference type="NCBI Taxonomy" id="2796514"/>
    <lineage>
        <taxon>Viruses</taxon>
        <taxon>Duplodnaviria</taxon>
        <taxon>Heunggongvirae</taxon>
        <taxon>Uroviricota</taxon>
        <taxon>Caudoviricetes</taxon>
        <taxon>Casjensviridae</taxon>
        <taxon>Gediminasvirus</taxon>
        <taxon>Gediminasvirus AchV4</taxon>
    </lineage>
</organism>
<dbReference type="GO" id="GO:0008236">
    <property type="term" value="F:serine-type peptidase activity"/>
    <property type="evidence" value="ECO:0007669"/>
    <property type="project" value="UniProtKB-KW"/>
</dbReference>
<keyword evidence="2 7" id="KW-0645">Protease</keyword>
<evidence type="ECO:0000256" key="3">
    <source>
        <dbReference type="ARBA" id="ARBA00022801"/>
    </source>
</evidence>
<dbReference type="EMBL" id="MW269554">
    <property type="protein sequence ID" value="QPZ53246.1"/>
    <property type="molecule type" value="Genomic_DNA"/>
</dbReference>
<gene>
    <name evidence="7" type="ORF">AchV4_0005</name>
</gene>
<accession>A0A7T3U7B8</accession>
<keyword evidence="3" id="KW-0378">Hydrolase</keyword>
<evidence type="ECO:0000259" key="6">
    <source>
        <dbReference type="Pfam" id="PF01343"/>
    </source>
</evidence>
<proteinExistence type="inferred from homology"/>
<dbReference type="GO" id="GO:0006508">
    <property type="term" value="P:proteolysis"/>
    <property type="evidence" value="ECO:0007669"/>
    <property type="project" value="UniProtKB-KW"/>
</dbReference>
<dbReference type="CDD" id="cd07022">
    <property type="entry name" value="S49_Sppa_36K_type"/>
    <property type="match status" value="1"/>
</dbReference>